<proteinExistence type="predicted"/>
<sequence>MKTFNVALLSDDTTMKMSYFFKVNAHSEEEAIDLARNNLRGIITDQYGKDDQDFETIFGDLHDYTPEVFELIEI</sequence>
<name>A0A6J5Q0N0_9CAUD</name>
<gene>
    <name evidence="1" type="ORF">UFOVP972_98</name>
</gene>
<protein>
    <submittedName>
        <fullName evidence="1">Uncharacterized protein</fullName>
    </submittedName>
</protein>
<evidence type="ECO:0000313" key="1">
    <source>
        <dbReference type="EMBL" id="CAB4174988.1"/>
    </source>
</evidence>
<dbReference type="EMBL" id="LR796923">
    <property type="protein sequence ID" value="CAB4174988.1"/>
    <property type="molecule type" value="Genomic_DNA"/>
</dbReference>
<organism evidence="1">
    <name type="scientific">uncultured Caudovirales phage</name>
    <dbReference type="NCBI Taxonomy" id="2100421"/>
    <lineage>
        <taxon>Viruses</taxon>
        <taxon>Duplodnaviria</taxon>
        <taxon>Heunggongvirae</taxon>
        <taxon>Uroviricota</taxon>
        <taxon>Caudoviricetes</taxon>
        <taxon>Peduoviridae</taxon>
        <taxon>Maltschvirus</taxon>
        <taxon>Maltschvirus maltsch</taxon>
    </lineage>
</organism>
<reference evidence="1" key="1">
    <citation type="submission" date="2020-05" db="EMBL/GenBank/DDBJ databases">
        <authorList>
            <person name="Chiriac C."/>
            <person name="Salcher M."/>
            <person name="Ghai R."/>
            <person name="Kavagutti S V."/>
        </authorList>
    </citation>
    <scope>NUCLEOTIDE SEQUENCE</scope>
</reference>
<accession>A0A6J5Q0N0</accession>